<name>A0A0B4XAT7_9HYPH</name>
<protein>
    <submittedName>
        <fullName evidence="2">Nitrogen fixation protein FixH 1</fullName>
    </submittedName>
</protein>
<reference evidence="2 3" key="1">
    <citation type="submission" date="2013-11" db="EMBL/GenBank/DDBJ databases">
        <title>Complete genome sequence of Rhizobium gallicum bv. gallicum R602.</title>
        <authorList>
            <person name="Bustos P."/>
            <person name="Santamaria R.I."/>
            <person name="Lozano L."/>
            <person name="Acosta J.L."/>
            <person name="Ormeno-Orrillo E."/>
            <person name="Rogel M.A."/>
            <person name="Romero D."/>
            <person name="Cevallos M.A."/>
            <person name="Martinez-Romero E."/>
            <person name="Gonzalez V."/>
        </authorList>
    </citation>
    <scope>NUCLEOTIDE SEQUENCE [LARGE SCALE GENOMIC DNA]</scope>
    <source>
        <strain evidence="2 3">R602</strain>
        <plasmid evidence="2 3">pRgalR602b</plasmid>
    </source>
</reference>
<evidence type="ECO:0000313" key="2">
    <source>
        <dbReference type="EMBL" id="AJD43733.1"/>
    </source>
</evidence>
<evidence type="ECO:0000256" key="1">
    <source>
        <dbReference type="SAM" id="Phobius"/>
    </source>
</evidence>
<gene>
    <name evidence="2" type="primary">fixH-1</name>
    <name evidence="2" type="ORF">RGR602_PB00196</name>
</gene>
<dbReference type="Pfam" id="PF05751">
    <property type="entry name" value="FixH"/>
    <property type="match status" value="1"/>
</dbReference>
<proteinExistence type="predicted"/>
<keyword evidence="2" id="KW-0614">Plasmid</keyword>
<organism evidence="2 3">
    <name type="scientific">Rhizobium gallicum bv. gallicum R602sp</name>
    <dbReference type="NCBI Taxonomy" id="1041138"/>
    <lineage>
        <taxon>Bacteria</taxon>
        <taxon>Pseudomonadati</taxon>
        <taxon>Pseudomonadota</taxon>
        <taxon>Alphaproteobacteria</taxon>
        <taxon>Hyphomicrobiales</taxon>
        <taxon>Rhizobiaceae</taxon>
        <taxon>Rhizobium/Agrobacterium group</taxon>
        <taxon>Rhizobium</taxon>
    </lineage>
</organism>
<dbReference type="EMBL" id="CP006879">
    <property type="protein sequence ID" value="AJD43733.1"/>
    <property type="molecule type" value="Genomic_DNA"/>
</dbReference>
<keyword evidence="1" id="KW-1133">Transmembrane helix</keyword>
<feature type="transmembrane region" description="Helical" evidence="1">
    <location>
        <begin position="20"/>
        <end position="38"/>
    </location>
</feature>
<dbReference type="Proteomes" id="UP000031368">
    <property type="component" value="Plasmid pRgalR602b"/>
</dbReference>
<dbReference type="RefSeq" id="WP_040114209.1">
    <property type="nucleotide sequence ID" value="NZ_CP006879.1"/>
</dbReference>
<dbReference type="KEGG" id="rga:RGR602_PB00196"/>
<dbReference type="PIRSF" id="PIRSF011386">
    <property type="entry name" value="FixH"/>
    <property type="match status" value="1"/>
</dbReference>
<dbReference type="AlphaFoldDB" id="A0A0B4XAT7"/>
<keyword evidence="1" id="KW-0812">Transmembrane</keyword>
<geneLocation type="plasmid" evidence="2 3">
    <name>pRgalR602b</name>
</geneLocation>
<keyword evidence="1" id="KW-0472">Membrane</keyword>
<sequence>MRDKAAVHRTFTGHHMLNVMAAFFAVVIGVNVMMATFASRSWSGLVVKDTYVASQEFNSKAAAMRAMAASGISGNLSLSHDVIHYDIHNRDGSPATVQDVTVRFRRPVGDREDFQLVLTKKSEGRFEVEHHVRSGDWIVEIISRKKDVTVMQEAVRIDIAEFGR</sequence>
<evidence type="ECO:0000313" key="3">
    <source>
        <dbReference type="Proteomes" id="UP000031368"/>
    </source>
</evidence>
<keyword evidence="3" id="KW-1185">Reference proteome</keyword>
<dbReference type="InterPro" id="IPR008620">
    <property type="entry name" value="FixH"/>
</dbReference>
<accession>A0A0B4XAT7</accession>
<dbReference type="HOGENOM" id="CLU_111458_2_0_5"/>
<dbReference type="InterPro" id="IPR018037">
    <property type="entry name" value="FixH_proteobacterial"/>
</dbReference>